<feature type="compositionally biased region" description="Basic and acidic residues" evidence="1">
    <location>
        <begin position="78"/>
        <end position="101"/>
    </location>
</feature>
<accession>A0A4Q9HXY3</accession>
<dbReference type="GO" id="GO:0006259">
    <property type="term" value="P:DNA metabolic process"/>
    <property type="evidence" value="ECO:0007669"/>
    <property type="project" value="InterPro"/>
</dbReference>
<evidence type="ECO:0000313" key="3">
    <source>
        <dbReference type="Proteomes" id="UP000292452"/>
    </source>
</evidence>
<organism evidence="2 3">
    <name type="scientific">Streptomyces kasugaensis</name>
    <dbReference type="NCBI Taxonomy" id="1946"/>
    <lineage>
        <taxon>Bacteria</taxon>
        <taxon>Bacillati</taxon>
        <taxon>Actinomycetota</taxon>
        <taxon>Actinomycetes</taxon>
        <taxon>Kitasatosporales</taxon>
        <taxon>Streptomycetaceae</taxon>
        <taxon>Streptomyces</taxon>
    </lineage>
</organism>
<protein>
    <recommendedName>
        <fullName evidence="4">Recombinase RecT</fullName>
    </recommendedName>
</protein>
<keyword evidence="3" id="KW-1185">Reference proteome</keyword>
<proteinExistence type="predicted"/>
<dbReference type="Proteomes" id="UP000292452">
    <property type="component" value="Unassembled WGS sequence"/>
</dbReference>
<dbReference type="EMBL" id="SIXH01000061">
    <property type="protein sequence ID" value="TBO59875.1"/>
    <property type="molecule type" value="Genomic_DNA"/>
</dbReference>
<dbReference type="AlphaFoldDB" id="A0A4Q9HXY3"/>
<name>A0A4Q9HXY3_STRKA</name>
<dbReference type="GO" id="GO:0003677">
    <property type="term" value="F:DNA binding"/>
    <property type="evidence" value="ECO:0007669"/>
    <property type="project" value="InterPro"/>
</dbReference>
<evidence type="ECO:0008006" key="4">
    <source>
        <dbReference type="Google" id="ProtNLM"/>
    </source>
</evidence>
<feature type="compositionally biased region" description="Low complexity" evidence="1">
    <location>
        <begin position="438"/>
        <end position="451"/>
    </location>
</feature>
<feature type="compositionally biased region" description="Basic residues" evidence="1">
    <location>
        <begin position="33"/>
        <end position="42"/>
    </location>
</feature>
<gene>
    <name evidence="2" type="ORF">EYS09_09660</name>
</gene>
<feature type="region of interest" description="Disordered" evidence="1">
    <location>
        <begin position="1"/>
        <end position="172"/>
    </location>
</feature>
<reference evidence="2 3" key="1">
    <citation type="submission" date="2019-02" db="EMBL/GenBank/DDBJ databases">
        <title>Draft Genome Sequence of Streptomyces sp. AM-2504, identified by 16S rRNA comparative analysis as a Streptomyces Kasugaensis strain.</title>
        <authorList>
            <person name="Napolioni V."/>
            <person name="Giuliodori A.M."/>
            <person name="Spurio R."/>
            <person name="Fabbretti A."/>
        </authorList>
    </citation>
    <scope>NUCLEOTIDE SEQUENCE [LARGE SCALE GENOMIC DNA]</scope>
    <source>
        <strain evidence="2 3">AM-2504</strain>
    </source>
</reference>
<comment type="caution">
    <text evidence="2">The sequence shown here is derived from an EMBL/GenBank/DDBJ whole genome shotgun (WGS) entry which is preliminary data.</text>
</comment>
<feature type="compositionally biased region" description="Basic residues" evidence="1">
    <location>
        <begin position="113"/>
        <end position="129"/>
    </location>
</feature>
<evidence type="ECO:0000313" key="2">
    <source>
        <dbReference type="EMBL" id="TBO59875.1"/>
    </source>
</evidence>
<feature type="region of interest" description="Disordered" evidence="1">
    <location>
        <begin position="391"/>
        <end position="451"/>
    </location>
</feature>
<feature type="compositionally biased region" description="Basic residues" evidence="1">
    <location>
        <begin position="1"/>
        <end position="10"/>
    </location>
</feature>
<dbReference type="Pfam" id="PF03837">
    <property type="entry name" value="RecT"/>
    <property type="match status" value="1"/>
</dbReference>
<evidence type="ECO:0000256" key="1">
    <source>
        <dbReference type="SAM" id="MobiDB-lite"/>
    </source>
</evidence>
<dbReference type="NCBIfam" id="TIGR00616">
    <property type="entry name" value="rect"/>
    <property type="match status" value="1"/>
</dbReference>
<sequence>MAGRARRHPATGRWVRGDRGPARPPLQGQGRCRDRRRPRRGRAAAGPAARAQGARGEDRRRAARGRQPLEGGRRRSRGRQDAGRRRLHVEAERPTRDETVRRRAPGPRAAVHAPRRRARHEAPRRRAPRRVPGAPRPTPRRPEGVRSVSTNLAERVATKRARSHSPAVQANRPAQPATLVQFVQQMRPEIERALPAHLGGADRIARIALTELRRVEHLAECTQESFAGALMTCSALGLEPGGVSGEAYLLPFWNKKVRAYEVQLVIGYQGMIKLFWQHPLAAGLDAYTVYEGDEFEYEYGLEPKLTHRPARGSAKGRPTDYYAVARLSNGGSAFVVLDVDDIETIRKRSKAKDFGPWSTDYDAMARKTAIRQLFKIIPKSAELARAVAHDETVRRDASPEGLDVPGDYVEGETVPQPAPQGAEQATAEDAPSQFAGWPEAAEPAAAEAIAQ</sequence>
<dbReference type="InterPro" id="IPR004590">
    <property type="entry name" value="ssDNA_annealing_RecT"/>
</dbReference>
<dbReference type="InterPro" id="IPR018330">
    <property type="entry name" value="RecT_fam"/>
</dbReference>
<feature type="compositionally biased region" description="Low complexity" evidence="1">
    <location>
        <begin position="43"/>
        <end position="54"/>
    </location>
</feature>